<dbReference type="InterPro" id="IPR001660">
    <property type="entry name" value="SAM"/>
</dbReference>
<dbReference type="Gene3D" id="1.10.150.50">
    <property type="entry name" value="Transcription Factor, Ets-1"/>
    <property type="match status" value="1"/>
</dbReference>
<dbReference type="Pfam" id="PF07647">
    <property type="entry name" value="SAM_2"/>
    <property type="match status" value="1"/>
</dbReference>
<feature type="compositionally biased region" description="Low complexity" evidence="1">
    <location>
        <begin position="127"/>
        <end position="138"/>
    </location>
</feature>
<evidence type="ECO:0000259" key="2">
    <source>
        <dbReference type="PROSITE" id="PS50105"/>
    </source>
</evidence>
<dbReference type="AlphaFoldDB" id="A0A8T3CV83"/>
<dbReference type="CDD" id="cd09487">
    <property type="entry name" value="SAM_superfamily"/>
    <property type="match status" value="1"/>
</dbReference>
<comment type="caution">
    <text evidence="3">The sequence shown here is derived from an EMBL/GenBank/DDBJ whole genome shotgun (WGS) entry which is preliminary data.</text>
</comment>
<name>A0A8T3CV83_9TELE</name>
<accession>A0A8T3CV83</accession>
<keyword evidence="4" id="KW-1185">Reference proteome</keyword>
<evidence type="ECO:0000313" key="3">
    <source>
        <dbReference type="EMBL" id="KAI1886525.1"/>
    </source>
</evidence>
<feature type="region of interest" description="Disordered" evidence="1">
    <location>
        <begin position="127"/>
        <end position="168"/>
    </location>
</feature>
<reference evidence="3" key="1">
    <citation type="submission" date="2021-01" db="EMBL/GenBank/DDBJ databases">
        <authorList>
            <person name="Zahm M."/>
            <person name="Roques C."/>
            <person name="Cabau C."/>
            <person name="Klopp C."/>
            <person name="Donnadieu C."/>
            <person name="Jouanno E."/>
            <person name="Lampietro C."/>
            <person name="Louis A."/>
            <person name="Herpin A."/>
            <person name="Echchiki A."/>
            <person name="Berthelot C."/>
            <person name="Parey E."/>
            <person name="Roest-Crollius H."/>
            <person name="Braasch I."/>
            <person name="Postlethwait J."/>
            <person name="Bobe J."/>
            <person name="Montfort J."/>
            <person name="Bouchez O."/>
            <person name="Begum T."/>
            <person name="Mejri S."/>
            <person name="Adams A."/>
            <person name="Chen W.-J."/>
            <person name="Guiguen Y."/>
        </authorList>
    </citation>
    <scope>NUCLEOTIDE SEQUENCE</scope>
    <source>
        <tissue evidence="3">Blood</tissue>
    </source>
</reference>
<sequence length="168" mass="19256">MNNRSIAWWLRQIGLPQYTKTLERQYYGLEGLLYVTEGDLREAGVEDAEHRQTILTQLKRQQQKLNPTSGVGVEVSVATPMRRVTRKYSLGSSMDLMKPSRRLSGHTADLFRQSILPKLRRRDKVALSSSCSQLSPLQEALSPEMMRPPQPHASDHREHHRITQALIN</sequence>
<organism evidence="3 4">
    <name type="scientific">Albula goreensis</name>
    <dbReference type="NCBI Taxonomy" id="1534307"/>
    <lineage>
        <taxon>Eukaryota</taxon>
        <taxon>Metazoa</taxon>
        <taxon>Chordata</taxon>
        <taxon>Craniata</taxon>
        <taxon>Vertebrata</taxon>
        <taxon>Euteleostomi</taxon>
        <taxon>Actinopterygii</taxon>
        <taxon>Neopterygii</taxon>
        <taxon>Teleostei</taxon>
        <taxon>Albuliformes</taxon>
        <taxon>Albulidae</taxon>
        <taxon>Albula</taxon>
    </lineage>
</organism>
<protein>
    <recommendedName>
        <fullName evidence="2">SAM domain-containing protein</fullName>
    </recommendedName>
</protein>
<dbReference type="EMBL" id="JAERUA010000019">
    <property type="protein sequence ID" value="KAI1886525.1"/>
    <property type="molecule type" value="Genomic_DNA"/>
</dbReference>
<gene>
    <name evidence="3" type="ORF">AGOR_G00196650</name>
</gene>
<proteinExistence type="predicted"/>
<dbReference type="Proteomes" id="UP000829720">
    <property type="component" value="Unassembled WGS sequence"/>
</dbReference>
<dbReference type="OrthoDB" id="2412973at2759"/>
<evidence type="ECO:0000313" key="4">
    <source>
        <dbReference type="Proteomes" id="UP000829720"/>
    </source>
</evidence>
<dbReference type="PROSITE" id="PS50105">
    <property type="entry name" value="SAM_DOMAIN"/>
    <property type="match status" value="1"/>
</dbReference>
<feature type="domain" description="SAM" evidence="2">
    <location>
        <begin position="1"/>
        <end position="64"/>
    </location>
</feature>
<dbReference type="InterPro" id="IPR013761">
    <property type="entry name" value="SAM/pointed_sf"/>
</dbReference>
<dbReference type="SUPFAM" id="SSF47769">
    <property type="entry name" value="SAM/Pointed domain"/>
    <property type="match status" value="1"/>
</dbReference>
<evidence type="ECO:0000256" key="1">
    <source>
        <dbReference type="SAM" id="MobiDB-lite"/>
    </source>
</evidence>